<dbReference type="InterPro" id="IPR016903">
    <property type="entry name" value="Nucleolar_cplx-assoc_3"/>
</dbReference>
<sequence length="699" mass="78075">MASRPAKKRRISASEDDADSSKGNVKVQKAFFQSAKNWNLEDIEPKPRKGRKKDKDASQNVEQDYELKARKGKKQDRESSRLPVKLADGRLHHIPAPADDTVSIDDEDWLEGKDLSDVGDDEEEPVREEVPEIPVSQQIREAKESLAQTAVTLNENPEENGPAFRALAKYNQSKIPAIIKLALATQLAVYKDVIPGYRIRQADEDAPEEKLSKDVRSLRSYEQALVSGYQAYIKELAKHAKAGRNQEPVKGQSIASVSITCACTLLTSVPHFNFRSDLIKILVGKLSTRRVDEDFERCLKALETLFQDDEEGRPAMEATSLLSKMAKAREYHIDESVVNLFLHLRLLSEFSGKASKDRVERDHEDETNGMKPKQKKVFRTKKQRKALKEVKALEKDMATADALVSHEERERMQSETLKLVFGTYFRILKARVPHLMGAVLEGLAKYAHLINQDFFGDLLEALKDLIRYSEAAEEADAEDDEAASVVPDRDTTREALLCTTTAFALLAGQDAHNAKADLHLDLSFFTTHLYTHLLPLSLHADLELGARSLHLPDPDAPVQPNKSTARNKVNLQTTTVLLIRCLTAILIPPWNIRSVPPLRLASFTKQLMTSSLHTPEKSTQAILALLADVGGTHGKKVSALWNTDERKGDGTYNALSDSVEGSNPFASTVWEGEILRRHYCPKVREGVKLVEKAFGNGGR</sequence>
<feature type="domain" description="Nucleolar complex-associated protein 3 N-terminal" evidence="8">
    <location>
        <begin position="141"/>
        <end position="232"/>
    </location>
</feature>
<comment type="caution">
    <text evidence="9">The sequence shown here is derived from an EMBL/GenBank/DDBJ whole genome shotgun (WGS) entry which is preliminary data.</text>
</comment>
<evidence type="ECO:0000256" key="5">
    <source>
        <dbReference type="PIRNR" id="PIRNR028977"/>
    </source>
</evidence>
<feature type="compositionally biased region" description="Basic and acidic residues" evidence="6">
    <location>
        <begin position="43"/>
        <end position="57"/>
    </location>
</feature>
<organism evidence="9 10">
    <name type="scientific">Seiridium unicorne</name>
    <dbReference type="NCBI Taxonomy" id="138068"/>
    <lineage>
        <taxon>Eukaryota</taxon>
        <taxon>Fungi</taxon>
        <taxon>Dikarya</taxon>
        <taxon>Ascomycota</taxon>
        <taxon>Pezizomycotina</taxon>
        <taxon>Sordariomycetes</taxon>
        <taxon>Xylariomycetidae</taxon>
        <taxon>Amphisphaeriales</taxon>
        <taxon>Sporocadaceae</taxon>
        <taxon>Seiridium</taxon>
    </lineage>
</organism>
<feature type="region of interest" description="Disordered" evidence="6">
    <location>
        <begin position="1"/>
        <end position="84"/>
    </location>
</feature>
<evidence type="ECO:0000259" key="7">
    <source>
        <dbReference type="Pfam" id="PF03914"/>
    </source>
</evidence>
<accession>A0ABR2UVW2</accession>
<feature type="compositionally biased region" description="Basic residues" evidence="6">
    <location>
        <begin position="1"/>
        <end position="11"/>
    </location>
</feature>
<comment type="function">
    <text evidence="5">Required for synthesis of 60S ribosomal subunits and the transport of pre-ribosomes from the nucleoplasm to the cytoplasm.</text>
</comment>
<dbReference type="EMBL" id="JARVKF010000353">
    <property type="protein sequence ID" value="KAK9418757.1"/>
    <property type="molecule type" value="Genomic_DNA"/>
</dbReference>
<dbReference type="InterPro" id="IPR011501">
    <property type="entry name" value="Noc3_N"/>
</dbReference>
<dbReference type="PIRSF" id="PIRSF028977">
    <property type="entry name" value="Nucleolar_complex_p3"/>
    <property type="match status" value="1"/>
</dbReference>
<reference evidence="9 10" key="1">
    <citation type="journal article" date="2024" name="J. Plant Pathol.">
        <title>Sequence and assembly of the genome of Seiridium unicorne, isolate CBS 538.82, causal agent of cypress canker disease.</title>
        <authorList>
            <person name="Scali E."/>
            <person name="Rocca G.D."/>
            <person name="Danti R."/>
            <person name="Garbelotto M."/>
            <person name="Barberini S."/>
            <person name="Baroncelli R."/>
            <person name="Emiliani G."/>
        </authorList>
    </citation>
    <scope>NUCLEOTIDE SEQUENCE [LARGE SCALE GENOMIC DNA]</scope>
    <source>
        <strain evidence="9 10">BM-138-508</strain>
    </source>
</reference>
<proteinExistence type="inferred from homology"/>
<gene>
    <name evidence="9" type="ORF">SUNI508_07777</name>
</gene>
<evidence type="ECO:0000256" key="1">
    <source>
        <dbReference type="ARBA" id="ARBA00004604"/>
    </source>
</evidence>
<dbReference type="Pfam" id="PF03914">
    <property type="entry name" value="CBF"/>
    <property type="match status" value="1"/>
</dbReference>
<keyword evidence="5" id="KW-0690">Ribosome biogenesis</keyword>
<dbReference type="PANTHER" id="PTHR14428">
    <property type="entry name" value="NUCLEOLAR COMPLEX PROTEIN 3"/>
    <property type="match status" value="1"/>
</dbReference>
<keyword evidence="4" id="KW-0539">Nucleus</keyword>
<feature type="compositionally biased region" description="Basic and acidic residues" evidence="6">
    <location>
        <begin position="357"/>
        <end position="368"/>
    </location>
</feature>
<feature type="domain" description="CCAAT-binding factor" evidence="7">
    <location>
        <begin position="495"/>
        <end position="685"/>
    </location>
</feature>
<evidence type="ECO:0000313" key="10">
    <source>
        <dbReference type="Proteomes" id="UP001408356"/>
    </source>
</evidence>
<evidence type="ECO:0000256" key="3">
    <source>
        <dbReference type="ARBA" id="ARBA00023054"/>
    </source>
</evidence>
<keyword evidence="10" id="KW-1185">Reference proteome</keyword>
<evidence type="ECO:0000256" key="2">
    <source>
        <dbReference type="ARBA" id="ARBA00007797"/>
    </source>
</evidence>
<name>A0ABR2UVW2_9PEZI</name>
<protein>
    <recommendedName>
        <fullName evidence="5">Nucleolar complex-associated protein 3</fullName>
    </recommendedName>
</protein>
<keyword evidence="3" id="KW-0175">Coiled coil</keyword>
<evidence type="ECO:0000256" key="4">
    <source>
        <dbReference type="ARBA" id="ARBA00023242"/>
    </source>
</evidence>
<feature type="compositionally biased region" description="Basic and acidic residues" evidence="6">
    <location>
        <begin position="65"/>
        <end position="80"/>
    </location>
</feature>
<evidence type="ECO:0000313" key="9">
    <source>
        <dbReference type="EMBL" id="KAK9418757.1"/>
    </source>
</evidence>
<comment type="similarity">
    <text evidence="2 5">Belongs to the CBF/MAK21 family.</text>
</comment>
<feature type="region of interest" description="Disordered" evidence="6">
    <location>
        <begin position="357"/>
        <end position="378"/>
    </location>
</feature>
<evidence type="ECO:0000259" key="8">
    <source>
        <dbReference type="Pfam" id="PF07540"/>
    </source>
</evidence>
<dbReference type="PANTHER" id="PTHR14428:SF5">
    <property type="entry name" value="NUCLEOLAR COMPLEX PROTEIN 3 HOMOLOG"/>
    <property type="match status" value="1"/>
</dbReference>
<evidence type="ECO:0000256" key="6">
    <source>
        <dbReference type="SAM" id="MobiDB-lite"/>
    </source>
</evidence>
<dbReference type="Proteomes" id="UP001408356">
    <property type="component" value="Unassembled WGS sequence"/>
</dbReference>
<comment type="subcellular location">
    <subcellularLocation>
        <location evidence="1 5">Nucleus</location>
        <location evidence="1 5">Nucleolus</location>
    </subcellularLocation>
</comment>
<dbReference type="Pfam" id="PF07540">
    <property type="entry name" value="NOC3p"/>
    <property type="match status" value="1"/>
</dbReference>
<dbReference type="InterPro" id="IPR005612">
    <property type="entry name" value="CCAAT-binding_factor"/>
</dbReference>